<dbReference type="RefSeq" id="XP_033534186.1">
    <property type="nucleotide sequence ID" value="XM_033682531.1"/>
</dbReference>
<name>A0A6G1G367_9PEZI</name>
<reference evidence="10" key="3">
    <citation type="submission" date="2025-04" db="UniProtKB">
        <authorList>
            <consortium name="RefSeq"/>
        </authorList>
    </citation>
    <scope>IDENTIFICATION</scope>
    <source>
        <strain evidence="10">CBS 781.70</strain>
    </source>
</reference>
<reference evidence="8 10" key="1">
    <citation type="submission" date="2020-01" db="EMBL/GenBank/DDBJ databases">
        <authorList>
            <consortium name="DOE Joint Genome Institute"/>
            <person name="Haridas S."/>
            <person name="Albert R."/>
            <person name="Binder M."/>
            <person name="Bloem J."/>
            <person name="Labutti K."/>
            <person name="Salamov A."/>
            <person name="Andreopoulos B."/>
            <person name="Baker S.E."/>
            <person name="Barry K."/>
            <person name="Bills G."/>
            <person name="Bluhm B.H."/>
            <person name="Cannon C."/>
            <person name="Castanera R."/>
            <person name="Culley D.E."/>
            <person name="Daum C."/>
            <person name="Ezra D."/>
            <person name="Gonzalez J.B."/>
            <person name="Henrissat B."/>
            <person name="Kuo A."/>
            <person name="Liang C."/>
            <person name="Lipzen A."/>
            <person name="Lutzoni F."/>
            <person name="Magnuson J."/>
            <person name="Mondo S."/>
            <person name="Nolan M."/>
            <person name="Ohm R."/>
            <person name="Pangilinan J."/>
            <person name="Park H.-J."/>
            <person name="Ramirez L."/>
            <person name="Alfaro M."/>
            <person name="Sun H."/>
            <person name="Tritt A."/>
            <person name="Yoshinaga Y."/>
            <person name="Zwiers L.-H."/>
            <person name="Turgeon B.G."/>
            <person name="Goodwin S.B."/>
            <person name="Spatafora J.W."/>
            <person name="Crous P.W."/>
            <person name="Grigoriev I.V."/>
        </authorList>
    </citation>
    <scope>NUCLEOTIDE SEQUENCE</scope>
    <source>
        <strain evidence="8 10">CBS 781.70</strain>
    </source>
</reference>
<feature type="transmembrane region" description="Helical" evidence="6">
    <location>
        <begin position="372"/>
        <end position="394"/>
    </location>
</feature>
<evidence type="ECO:0000256" key="4">
    <source>
        <dbReference type="ARBA" id="ARBA00023136"/>
    </source>
</evidence>
<dbReference type="InterPro" id="IPR020846">
    <property type="entry name" value="MFS_dom"/>
</dbReference>
<dbReference type="GeneID" id="54423101"/>
<evidence type="ECO:0000256" key="3">
    <source>
        <dbReference type="ARBA" id="ARBA00022989"/>
    </source>
</evidence>
<feature type="transmembrane region" description="Helical" evidence="6">
    <location>
        <begin position="507"/>
        <end position="531"/>
    </location>
</feature>
<dbReference type="PANTHER" id="PTHR23502">
    <property type="entry name" value="MAJOR FACILITATOR SUPERFAMILY"/>
    <property type="match status" value="1"/>
</dbReference>
<feature type="transmembrane region" description="Helical" evidence="6">
    <location>
        <begin position="480"/>
        <end position="501"/>
    </location>
</feature>
<protein>
    <submittedName>
        <fullName evidence="8 10">MFS transporter</fullName>
    </submittedName>
</protein>
<accession>A0A6G1G367</accession>
<evidence type="ECO:0000313" key="10">
    <source>
        <dbReference type="RefSeq" id="XP_033534186.1"/>
    </source>
</evidence>
<gene>
    <name evidence="8 10" type="ORF">P152DRAFT_507409</name>
</gene>
<dbReference type="Proteomes" id="UP000504638">
    <property type="component" value="Unplaced"/>
</dbReference>
<feature type="transmembrane region" description="Helical" evidence="6">
    <location>
        <begin position="74"/>
        <end position="97"/>
    </location>
</feature>
<feature type="transmembrane region" description="Helical" evidence="6">
    <location>
        <begin position="139"/>
        <end position="157"/>
    </location>
</feature>
<feature type="transmembrane region" description="Helical" evidence="6">
    <location>
        <begin position="109"/>
        <end position="127"/>
    </location>
</feature>
<evidence type="ECO:0000256" key="1">
    <source>
        <dbReference type="ARBA" id="ARBA00004141"/>
    </source>
</evidence>
<dbReference type="InterPro" id="IPR011701">
    <property type="entry name" value="MFS"/>
</dbReference>
<dbReference type="Gene3D" id="1.20.1250.20">
    <property type="entry name" value="MFS general substrate transporter like domains"/>
    <property type="match status" value="1"/>
</dbReference>
<keyword evidence="3 6" id="KW-1133">Transmembrane helix</keyword>
<proteinExistence type="predicted"/>
<keyword evidence="2 6" id="KW-0812">Transmembrane</keyword>
<dbReference type="AlphaFoldDB" id="A0A6G1G367"/>
<evidence type="ECO:0000313" key="8">
    <source>
        <dbReference type="EMBL" id="KAF1812555.1"/>
    </source>
</evidence>
<feature type="transmembrane region" description="Helical" evidence="6">
    <location>
        <begin position="199"/>
        <end position="221"/>
    </location>
</feature>
<feature type="region of interest" description="Disordered" evidence="5">
    <location>
        <begin position="1"/>
        <end position="25"/>
    </location>
</feature>
<dbReference type="Pfam" id="PF07690">
    <property type="entry name" value="MFS_1"/>
    <property type="match status" value="1"/>
</dbReference>
<dbReference type="PROSITE" id="PS50850">
    <property type="entry name" value="MFS"/>
    <property type="match status" value="1"/>
</dbReference>
<feature type="transmembrane region" description="Helical" evidence="6">
    <location>
        <begin position="334"/>
        <end position="352"/>
    </location>
</feature>
<feature type="transmembrane region" description="Helical" evidence="6">
    <location>
        <begin position="169"/>
        <end position="187"/>
    </location>
</feature>
<sequence length="553" mass="61122">MASEQPNQNEKIPARSSAVETTEEKKALDLEKHGDIVVGSSIPTIMRDGIRLHPQPTSDPLDPLNWSKWKKGRIVAIVMGLYFMFTYVTTTTVPAFLEIQELYNITDEQLNWTVAIPALGLAAGPLLWSSLADIFGRRIIFIIGTVVALAATIGAGLAPNYGGYMAARFFQGLGTSPGATVGLAIINDMYFEYERGQKVGLWVLAIDMGLLVGPLIGGFAAMAGQAWVQWLTAILLGVLLIAEVFFLTETLYPRNQMLIQMPYTETGPETIEVDSEAVGAMVDMEKIERKNSVANEVDLKRTTALPFINITPVPGMKHPTPWDSAVRFCLTWKYLPVTITVVAFCYVWYWWVLSVITFIPFAYPDYKPHIQGLLFIGLILGTLVGEIFFSGTLSDKIILRLAKKQGGVRVPEMRLWLVYPAILSSSTGLILWGVSIDRGYHWMVGQVAFFLFAAGIQIGNTVTAAYIVDCYPLQSMAIITFYSVLLNLSAFINPFFIAPWIDASGYTWTFAAQGIITFFGCIPLFAGVHFFGSKLRRASGAPNWVNPEFDSIL</sequence>
<evidence type="ECO:0000313" key="9">
    <source>
        <dbReference type="Proteomes" id="UP000504638"/>
    </source>
</evidence>
<feature type="compositionally biased region" description="Polar residues" evidence="5">
    <location>
        <begin position="1"/>
        <end position="10"/>
    </location>
</feature>
<dbReference type="InterPro" id="IPR036259">
    <property type="entry name" value="MFS_trans_sf"/>
</dbReference>
<dbReference type="GO" id="GO:0005886">
    <property type="term" value="C:plasma membrane"/>
    <property type="evidence" value="ECO:0007669"/>
    <property type="project" value="TreeGrafter"/>
</dbReference>
<dbReference type="EMBL" id="ML975157">
    <property type="protein sequence ID" value="KAF1812555.1"/>
    <property type="molecule type" value="Genomic_DNA"/>
</dbReference>
<dbReference type="PANTHER" id="PTHR23502:SF139">
    <property type="entry name" value="MAJOR FACILITATOR SUPERFAMILY (MFS) PROFILE DOMAIN-CONTAINING PROTEIN-RELATED"/>
    <property type="match status" value="1"/>
</dbReference>
<feature type="transmembrane region" description="Helical" evidence="6">
    <location>
        <begin position="447"/>
        <end position="468"/>
    </location>
</feature>
<dbReference type="SUPFAM" id="SSF103473">
    <property type="entry name" value="MFS general substrate transporter"/>
    <property type="match status" value="1"/>
</dbReference>
<evidence type="ECO:0000256" key="5">
    <source>
        <dbReference type="SAM" id="MobiDB-lite"/>
    </source>
</evidence>
<feature type="transmembrane region" description="Helical" evidence="6">
    <location>
        <begin position="415"/>
        <end position="435"/>
    </location>
</feature>
<evidence type="ECO:0000256" key="2">
    <source>
        <dbReference type="ARBA" id="ARBA00022692"/>
    </source>
</evidence>
<evidence type="ECO:0000256" key="6">
    <source>
        <dbReference type="SAM" id="Phobius"/>
    </source>
</evidence>
<evidence type="ECO:0000259" key="7">
    <source>
        <dbReference type="PROSITE" id="PS50850"/>
    </source>
</evidence>
<keyword evidence="9" id="KW-1185">Reference proteome</keyword>
<keyword evidence="4 6" id="KW-0472">Membrane</keyword>
<dbReference type="OrthoDB" id="2585655at2759"/>
<feature type="domain" description="Major facilitator superfamily (MFS) profile" evidence="7">
    <location>
        <begin position="74"/>
        <end position="538"/>
    </location>
</feature>
<feature type="transmembrane region" description="Helical" evidence="6">
    <location>
        <begin position="227"/>
        <end position="247"/>
    </location>
</feature>
<dbReference type="GO" id="GO:0022857">
    <property type="term" value="F:transmembrane transporter activity"/>
    <property type="evidence" value="ECO:0007669"/>
    <property type="project" value="InterPro"/>
</dbReference>
<comment type="subcellular location">
    <subcellularLocation>
        <location evidence="1">Membrane</location>
        <topology evidence="1">Multi-pass membrane protein</topology>
    </subcellularLocation>
</comment>
<organism evidence="8">
    <name type="scientific">Eremomyces bilateralis CBS 781.70</name>
    <dbReference type="NCBI Taxonomy" id="1392243"/>
    <lineage>
        <taxon>Eukaryota</taxon>
        <taxon>Fungi</taxon>
        <taxon>Dikarya</taxon>
        <taxon>Ascomycota</taxon>
        <taxon>Pezizomycotina</taxon>
        <taxon>Dothideomycetes</taxon>
        <taxon>Dothideomycetes incertae sedis</taxon>
        <taxon>Eremomycetales</taxon>
        <taxon>Eremomycetaceae</taxon>
        <taxon>Eremomyces</taxon>
    </lineage>
</organism>
<reference evidence="10" key="2">
    <citation type="submission" date="2020-04" db="EMBL/GenBank/DDBJ databases">
        <authorList>
            <consortium name="NCBI Genome Project"/>
        </authorList>
    </citation>
    <scope>NUCLEOTIDE SEQUENCE</scope>
    <source>
        <strain evidence="10">CBS 781.70</strain>
    </source>
</reference>